<accession>A0AAX3WV74</accession>
<dbReference type="EMBL" id="CP126101">
    <property type="protein sequence ID" value="WHY51639.1"/>
    <property type="molecule type" value="Genomic_DNA"/>
</dbReference>
<evidence type="ECO:0008006" key="3">
    <source>
        <dbReference type="Google" id="ProtNLM"/>
    </source>
</evidence>
<name>A0AAX3WV74_9BACI</name>
<evidence type="ECO:0000313" key="1">
    <source>
        <dbReference type="EMBL" id="WHY51639.1"/>
    </source>
</evidence>
<sequence length="219" mass="24151">MIQKLRTVTLTNGNIKDLATDCEQLNIRGAVALHQEIRLKKISAHGHSSFHSPVTAQILNSSGSCRLKDYCDINEITSAGSFKLNNGKVIKLNSSGKLTIEHSLEAESVDVIGIVKAAKINAKSFALKLSGESEIKELRADDIRIGKDNISILPLLKKKLNCNCLKGKIVHLSYTHAEIVDGDVVNVGKNCRIKILYYTESYSIAPNSKVQKIIRREKE</sequence>
<proteinExistence type="predicted"/>
<evidence type="ECO:0000313" key="2">
    <source>
        <dbReference type="Proteomes" id="UP001178322"/>
    </source>
</evidence>
<protein>
    <recommendedName>
        <fullName evidence="3">DUF342 domain-containing protein</fullName>
    </recommendedName>
</protein>
<dbReference type="AlphaFoldDB" id="A0AAX3WV74"/>
<dbReference type="RefSeq" id="WP_283870160.1">
    <property type="nucleotide sequence ID" value="NZ_CP126101.1"/>
</dbReference>
<dbReference type="Proteomes" id="UP001178322">
    <property type="component" value="Chromosome"/>
</dbReference>
<organism evidence="1 2">
    <name type="scientific">Lysinibacillus pakistanensis</name>
    <dbReference type="NCBI Taxonomy" id="759811"/>
    <lineage>
        <taxon>Bacteria</taxon>
        <taxon>Bacillati</taxon>
        <taxon>Bacillota</taxon>
        <taxon>Bacilli</taxon>
        <taxon>Bacillales</taxon>
        <taxon>Bacillaceae</taxon>
        <taxon>Lysinibacillus</taxon>
    </lineage>
</organism>
<gene>
    <name evidence="1" type="ORF">QNH24_25895</name>
</gene>
<reference evidence="1" key="1">
    <citation type="submission" date="2023-05" db="EMBL/GenBank/DDBJ databases">
        <title>Comparative genomics of Bacillaceae isolates and their secondary metabolite potential.</title>
        <authorList>
            <person name="Song L."/>
            <person name="Nielsen L.J."/>
            <person name="Mohite O."/>
            <person name="Xu X."/>
            <person name="Weber T."/>
            <person name="Kovacs A.T."/>
        </authorList>
    </citation>
    <scope>NUCLEOTIDE SEQUENCE</scope>
    <source>
        <strain evidence="1">LY1</strain>
    </source>
</reference>